<feature type="compositionally biased region" description="Polar residues" evidence="1">
    <location>
        <begin position="30"/>
        <end position="41"/>
    </location>
</feature>
<feature type="compositionally biased region" description="Polar residues" evidence="1">
    <location>
        <begin position="8"/>
        <end position="23"/>
    </location>
</feature>
<evidence type="ECO:0000313" key="4">
    <source>
        <dbReference type="Proteomes" id="UP000467700"/>
    </source>
</evidence>
<gene>
    <name evidence="2" type="ORF">AAE3_LOCUS11123</name>
    <name evidence="3" type="ORF">AAE3_LOCUS13221</name>
</gene>
<sequence length="107" mass="11944">MDSPDRIQPSQTPWHTARPSQLQAPIPDTVQPSTRTTSSTAPIYKGVDEGYWPSCVSRHTEGHDTTEFAQTEVLGDRDALAELEEGTQDVLSVSNHKTQRPYHLETQ</sequence>
<dbReference type="Proteomes" id="UP000467700">
    <property type="component" value="Unassembled WGS sequence"/>
</dbReference>
<comment type="caution">
    <text evidence="2">The sequence shown here is derived from an EMBL/GenBank/DDBJ whole genome shotgun (WGS) entry which is preliminary data.</text>
</comment>
<evidence type="ECO:0000313" key="3">
    <source>
        <dbReference type="EMBL" id="CAA7270939.1"/>
    </source>
</evidence>
<evidence type="ECO:0000313" key="2">
    <source>
        <dbReference type="EMBL" id="CAA7268851.1"/>
    </source>
</evidence>
<dbReference type="EMBL" id="CACVBS010000101">
    <property type="protein sequence ID" value="CAA7270939.1"/>
    <property type="molecule type" value="Genomic_DNA"/>
</dbReference>
<dbReference type="AlphaFoldDB" id="A0A8S0XYR1"/>
<name>A0A8S0XYR1_CYCAE</name>
<reference evidence="2 4" key="1">
    <citation type="submission" date="2020-01" db="EMBL/GenBank/DDBJ databases">
        <authorList>
            <person name="Gupta K D."/>
        </authorList>
    </citation>
    <scope>NUCLEOTIDE SEQUENCE [LARGE SCALE GENOMIC DNA]</scope>
</reference>
<feature type="region of interest" description="Disordered" evidence="1">
    <location>
        <begin position="86"/>
        <end position="107"/>
    </location>
</feature>
<keyword evidence="4" id="KW-1185">Reference proteome</keyword>
<protein>
    <submittedName>
        <fullName evidence="2">Uncharacterized protein</fullName>
    </submittedName>
</protein>
<evidence type="ECO:0000256" key="1">
    <source>
        <dbReference type="SAM" id="MobiDB-lite"/>
    </source>
</evidence>
<proteinExistence type="predicted"/>
<accession>A0A8S0XYR1</accession>
<dbReference type="EMBL" id="CACVBS010000071">
    <property type="protein sequence ID" value="CAA7268851.1"/>
    <property type="molecule type" value="Genomic_DNA"/>
</dbReference>
<feature type="region of interest" description="Disordered" evidence="1">
    <location>
        <begin position="1"/>
        <end position="45"/>
    </location>
</feature>
<organism evidence="2 4">
    <name type="scientific">Cyclocybe aegerita</name>
    <name type="common">Black poplar mushroom</name>
    <name type="synonym">Agrocybe aegerita</name>
    <dbReference type="NCBI Taxonomy" id="1973307"/>
    <lineage>
        <taxon>Eukaryota</taxon>
        <taxon>Fungi</taxon>
        <taxon>Dikarya</taxon>
        <taxon>Basidiomycota</taxon>
        <taxon>Agaricomycotina</taxon>
        <taxon>Agaricomycetes</taxon>
        <taxon>Agaricomycetidae</taxon>
        <taxon>Agaricales</taxon>
        <taxon>Agaricineae</taxon>
        <taxon>Bolbitiaceae</taxon>
        <taxon>Cyclocybe</taxon>
    </lineage>
</organism>